<evidence type="ECO:0000313" key="1">
    <source>
        <dbReference type="EMBL" id="AAC96535.1"/>
    </source>
</evidence>
<reference evidence="1 2" key="7">
    <citation type="journal article" date="2000" name="Virology">
        <title>Characterization of a beta-1,3-glucanase encoded by chlorella virus PBCV-1.</title>
        <authorList>
            <person name="Sun L."/>
            <person name="Gurnon J.R."/>
            <person name="Adams B.J."/>
            <person name="Graves M.V."/>
            <person name="Van Etten J.L."/>
        </authorList>
    </citation>
    <scope>NUCLEOTIDE SEQUENCE [LARGE SCALE GENOMIC DNA]</scope>
</reference>
<reference evidence="1 2" key="5">
    <citation type="journal article" date="1997" name="Virology">
        <title>Analysis of 74 kb of DNA located at the right end of the 330-kb chlorella virus PBCV-1 genome.</title>
        <authorList>
            <person name="Li Y."/>
            <person name="Lu Z."/>
            <person name="Sun L."/>
            <person name="Ropp S."/>
            <person name="Kutish G.F."/>
            <person name="Rock D.L."/>
            <person name="Van Etten J.L."/>
        </authorList>
    </citation>
    <scope>NUCLEOTIDE SEQUENCE [LARGE SCALE GENOMIC DNA]</scope>
</reference>
<dbReference type="EMBL" id="JF411744">
    <property type="protein sequence ID" value="AAC96535.1"/>
    <property type="molecule type" value="Genomic_DNA"/>
</dbReference>
<proteinExistence type="predicted"/>
<gene>
    <name evidence="1" type="primary">a167L</name>
</gene>
<sequence length="67" mass="8077">MRNFPWDNFSSQRAFDLYGMPVGRYSVRRCRKPWVLIVNEKTEFEHSTPDYFHGIFGSFCFVFNTML</sequence>
<dbReference type="GeneID" id="917908"/>
<keyword evidence="2" id="KW-1185">Reference proteome</keyword>
<dbReference type="RefSeq" id="NP_048515.1">
    <property type="nucleotide sequence ID" value="NC_000852.5"/>
</dbReference>
<reference evidence="1 2" key="4">
    <citation type="journal article" date="1996" name="Virology">
        <title>Analysis of 76 kb of the chlorella virus PBCV-1 330-kb genome: map positions 182 to 258.</title>
        <authorList>
            <person name="Kutish G.F."/>
            <person name="Li Y."/>
            <person name="Lu Z."/>
            <person name="Furuta M."/>
            <person name="Rock D.L."/>
            <person name="Van Etten J.L."/>
        </authorList>
    </citation>
    <scope>NUCLEOTIDE SEQUENCE [LARGE SCALE GENOMIC DNA]</scope>
</reference>
<reference evidence="1 2" key="6">
    <citation type="journal article" date="1999" name="Virology">
        <title>Chlorella virus PBCV-1 encodes a functional homospermidine synthase.</title>
        <authorList>
            <person name="Kaiser A."/>
            <person name="Vollmert M."/>
            <person name="Tholl D."/>
            <person name="Graves M.V."/>
            <person name="Gurnon J.R."/>
            <person name="Xing W."/>
            <person name="Lisec A.D."/>
            <person name="Nickerson K.W."/>
            <person name="Van Etten J.L."/>
        </authorList>
    </citation>
    <scope>NUCLEOTIDE SEQUENCE [LARGE SCALE GENOMIC DNA]</scope>
</reference>
<organism evidence="1 2">
    <name type="scientific">Paramecium bursaria Chlorella virus 1</name>
    <name type="common">PBCV-1</name>
    <dbReference type="NCBI Taxonomy" id="10506"/>
    <lineage>
        <taxon>Viruses</taxon>
        <taxon>Varidnaviria</taxon>
        <taxon>Bamfordvirae</taxon>
        <taxon>Nucleocytoviricota</taxon>
        <taxon>Megaviricetes</taxon>
        <taxon>Algavirales</taxon>
        <taxon>Phycodnaviridae</taxon>
        <taxon>Chlorovirus</taxon>
        <taxon>Chlorovirus vanettense</taxon>
    </lineage>
</organism>
<dbReference type="KEGG" id="vg:917908"/>
<reference evidence="1 2" key="3">
    <citation type="journal article" date="1996" name="Virology">
        <title>Analysis of 94 kb of the chlorella virus PBCV-1 330-kb genome: map positions 88 to 182.</title>
        <authorList>
            <person name="Lu Z."/>
            <person name="Li Y."/>
            <person name="Que Q."/>
            <person name="Kutish G.F."/>
            <person name="Rock D.L."/>
            <person name="Van Etten J.L."/>
        </authorList>
    </citation>
    <scope>NUCLEOTIDE SEQUENCE [LARGE SCALE GENOMIC DNA]</scope>
</reference>
<accession>Q84487</accession>
<reference evidence="1 2" key="1">
    <citation type="journal article" date="1995" name="Virology">
        <title>Analysis of 45 kb of DNA located at the left end of the chlorella virus PBCV-1 genome.</title>
        <authorList>
            <person name="Lu Z."/>
            <person name="Li Y."/>
            <person name="Zhang Y."/>
            <person name="Kutish G.F."/>
            <person name="Rock D.L."/>
            <person name="Van Etten J.L."/>
        </authorList>
    </citation>
    <scope>NUCLEOTIDE SEQUENCE [LARGE SCALE GENOMIC DNA]</scope>
</reference>
<dbReference type="Proteomes" id="UP000000862">
    <property type="component" value="Segment"/>
</dbReference>
<name>Q84487_PBCV1</name>
<dbReference type="PIR" id="T17658">
    <property type="entry name" value="T17658"/>
</dbReference>
<reference evidence="1 2" key="8">
    <citation type="journal article" date="2010" name="J. Virol.">
        <title>Microarray analysis of Paramecium bursaria chlorella virus 1 transcription.</title>
        <authorList>
            <person name="Yanai-Balser G.M."/>
            <person name="Duncan G.A."/>
            <person name="Eudy J.D."/>
            <person name="Wang D."/>
            <person name="Li X."/>
            <person name="Agarkova I.V."/>
            <person name="Dunigan D.D."/>
            <person name="Van Etten J.L."/>
        </authorList>
    </citation>
    <scope>NUCLEOTIDE SEQUENCE [LARGE SCALE GENOMIC DNA]</scope>
</reference>
<organismHost>
    <name type="scientific">Chlorella</name>
    <dbReference type="NCBI Taxonomy" id="3071"/>
</organismHost>
<evidence type="ECO:0000313" key="2">
    <source>
        <dbReference type="Proteomes" id="UP000000862"/>
    </source>
</evidence>
<protein>
    <submittedName>
        <fullName evidence="1">Uncharacterized protein</fullName>
    </submittedName>
</protein>
<reference evidence="1 2" key="2">
    <citation type="journal article" date="1995" name="Virology">
        <title>Analysis of 43 kb of the Chlorella virus PBCV-1 330-kb genome: map positions 45 to 88.</title>
        <authorList>
            <person name="Li Y."/>
            <person name="Lu Z."/>
            <person name="Burbank D.E."/>
            <person name="Kutish G.F."/>
            <person name="Rock D.L."/>
            <person name="Van Etten J.L."/>
        </authorList>
    </citation>
    <scope>NUCLEOTIDE SEQUENCE [LARGE SCALE GENOMIC DNA]</scope>
</reference>